<gene>
    <name evidence="2" type="ORF">HAT86_16090</name>
</gene>
<organism evidence="2 3">
    <name type="scientific">Roseovarius gahaiensis</name>
    <dbReference type="NCBI Taxonomy" id="2716691"/>
    <lineage>
        <taxon>Bacteria</taxon>
        <taxon>Pseudomonadati</taxon>
        <taxon>Pseudomonadota</taxon>
        <taxon>Alphaproteobacteria</taxon>
        <taxon>Rhodobacterales</taxon>
        <taxon>Roseobacteraceae</taxon>
        <taxon>Roseovarius</taxon>
    </lineage>
</organism>
<dbReference type="EMBL" id="JAAORB010000060">
    <property type="protein sequence ID" value="NHQ75968.1"/>
    <property type="molecule type" value="Genomic_DNA"/>
</dbReference>
<name>A0A967BFI4_9RHOB</name>
<dbReference type="InterPro" id="IPR010412">
    <property type="entry name" value="DUF1007"/>
</dbReference>
<protein>
    <submittedName>
        <fullName evidence="2">DUF1007 family protein</fullName>
    </submittedName>
</protein>
<keyword evidence="1" id="KW-0732">Signal</keyword>
<proteinExistence type="predicted"/>
<evidence type="ECO:0000256" key="1">
    <source>
        <dbReference type="SAM" id="SignalP"/>
    </source>
</evidence>
<evidence type="ECO:0000313" key="2">
    <source>
        <dbReference type="EMBL" id="NHQ75968.1"/>
    </source>
</evidence>
<sequence>MSRWIALCCMFLVTPAAWAHPHVFVDVSLRFLSNDEGLLTGVEVTWSYDEFFSLLVLEDRGLDPDADMVLTEAERAALLGFDLADWPDGFEGALFLFEGGQTVTLDPPKATYADLQEGRVVTRHTRRFAPVAADGLVGRPYDPAYYAALTLDEVSGLSDACAVAVERPDTAAADAIVAKLGNSADEGFFDEVQVGIHYADTFEVTCAASS</sequence>
<feature type="signal peptide" evidence="1">
    <location>
        <begin position="1"/>
        <end position="19"/>
    </location>
</feature>
<keyword evidence="3" id="KW-1185">Reference proteome</keyword>
<evidence type="ECO:0000313" key="3">
    <source>
        <dbReference type="Proteomes" id="UP000639775"/>
    </source>
</evidence>
<dbReference type="RefSeq" id="WP_167200247.1">
    <property type="nucleotide sequence ID" value="NZ_JAAORB010000060.1"/>
</dbReference>
<reference evidence="2" key="1">
    <citation type="submission" date="2020-03" db="EMBL/GenBank/DDBJ databases">
        <title>Roseovarius gahaiensis sp. nov., isolated from Gahai Saline Lake, China.</title>
        <authorList>
            <person name="Sun X."/>
        </authorList>
    </citation>
    <scope>NUCLEOTIDE SEQUENCE</scope>
    <source>
        <strain evidence="2">GH877</strain>
    </source>
</reference>
<dbReference type="Proteomes" id="UP000639775">
    <property type="component" value="Unassembled WGS sequence"/>
</dbReference>
<dbReference type="AlphaFoldDB" id="A0A967BFI4"/>
<comment type="caution">
    <text evidence="2">The sequence shown here is derived from an EMBL/GenBank/DDBJ whole genome shotgun (WGS) entry which is preliminary data.</text>
</comment>
<feature type="chain" id="PRO_5037536617" evidence="1">
    <location>
        <begin position="20"/>
        <end position="210"/>
    </location>
</feature>
<accession>A0A967BFI4</accession>
<dbReference type="Pfam" id="PF06226">
    <property type="entry name" value="DUF1007"/>
    <property type="match status" value="1"/>
</dbReference>